<protein>
    <submittedName>
        <fullName evidence="1">Uncharacterized protein</fullName>
    </submittedName>
</protein>
<dbReference type="Proteomes" id="UP001160148">
    <property type="component" value="Unassembled WGS sequence"/>
</dbReference>
<reference evidence="1 2" key="1">
    <citation type="submission" date="2023-01" db="EMBL/GenBank/DDBJ databases">
        <authorList>
            <person name="Whitehead M."/>
        </authorList>
    </citation>
    <scope>NUCLEOTIDE SEQUENCE [LARGE SCALE GENOMIC DNA]</scope>
</reference>
<evidence type="ECO:0000313" key="1">
    <source>
        <dbReference type="EMBL" id="CAI6351869.1"/>
    </source>
</evidence>
<dbReference type="AlphaFoldDB" id="A0AAV0W7N6"/>
<name>A0AAV0W7N6_9HEMI</name>
<proteinExistence type="predicted"/>
<evidence type="ECO:0000313" key="2">
    <source>
        <dbReference type="Proteomes" id="UP001160148"/>
    </source>
</evidence>
<gene>
    <name evidence="1" type="ORF">MEUPH1_LOCUS8177</name>
</gene>
<dbReference type="EMBL" id="CARXXK010000001">
    <property type="protein sequence ID" value="CAI6351869.1"/>
    <property type="molecule type" value="Genomic_DNA"/>
</dbReference>
<organism evidence="1 2">
    <name type="scientific">Macrosiphum euphorbiae</name>
    <name type="common">potato aphid</name>
    <dbReference type="NCBI Taxonomy" id="13131"/>
    <lineage>
        <taxon>Eukaryota</taxon>
        <taxon>Metazoa</taxon>
        <taxon>Ecdysozoa</taxon>
        <taxon>Arthropoda</taxon>
        <taxon>Hexapoda</taxon>
        <taxon>Insecta</taxon>
        <taxon>Pterygota</taxon>
        <taxon>Neoptera</taxon>
        <taxon>Paraneoptera</taxon>
        <taxon>Hemiptera</taxon>
        <taxon>Sternorrhyncha</taxon>
        <taxon>Aphidomorpha</taxon>
        <taxon>Aphidoidea</taxon>
        <taxon>Aphididae</taxon>
        <taxon>Macrosiphini</taxon>
        <taxon>Macrosiphum</taxon>
    </lineage>
</organism>
<sequence length="274" mass="31767">MNKNNYQISWILFLKVLIDFCWTLKQLYLYLQSNFFVCWKNSNYASLKIANQVYLILLNKSDVSRTEITRIIEAMGLVTNMCIQMSIDLSSIPGLETRWEEICCYFLLYAQNELPEIKISSNIFLKKKVNSEIIQFNLNILNQSNDIVLKSKWLNALCCLGKEEYFFTLISDNLCANLSEKKAETEITLKCLRDLVRNVENINLVHHFALNGGLLNFILTTWINGIKSCADFSIFRNYIILEDVSFVINSIVKVINNSEHFKYLTNSANISMTL</sequence>
<comment type="caution">
    <text evidence="1">The sequence shown here is derived from an EMBL/GenBank/DDBJ whole genome shotgun (WGS) entry which is preliminary data.</text>
</comment>
<keyword evidence="2" id="KW-1185">Reference proteome</keyword>
<accession>A0AAV0W7N6</accession>